<protein>
    <submittedName>
        <fullName evidence="1">Orf185</fullName>
    </submittedName>
</protein>
<dbReference type="RefSeq" id="NP_066416.1">
    <property type="nucleotide sequence ID" value="NC_002571.1"/>
</dbReference>
<geneLocation type="mitochondrion" evidence="1"/>
<name>Q9G923_OCHDN</name>
<keyword evidence="1" id="KW-0496">Mitochondrion</keyword>
<dbReference type="AlphaFoldDB" id="Q9G923"/>
<dbReference type="GeneID" id="1501646"/>
<proteinExistence type="predicted"/>
<sequence length="185" mass="21478">MARNLNKNYYCSLDFIQKNVLENARAIPNFKNLTISLLTKKNIINSNTEDEQIGSFIFHILFKKFPRISARVSNPTRTKKKTLQQTQTFFLQQVTIKRSQEIESVFDSLFFLHDISEFISNDSLNVSYSENNTSVSFNYPLDLLLKDVSNGMSFDWPLDKYILNVSFSVDKCVSIEQLNDLIYFG</sequence>
<dbReference type="EMBL" id="AF287134">
    <property type="protein sequence ID" value="AAG18382.1"/>
    <property type="molecule type" value="Genomic_DNA"/>
</dbReference>
<reference evidence="1" key="1">
    <citation type="submission" date="2000-07" db="EMBL/GenBank/DDBJ databases">
        <title>Phylogenetic relationships of stramenopile algae, based on complete mitochondrial genome sequences.</title>
        <authorList>
            <person name="Burger G."/>
            <person name="Lang B.F."/>
            <person name="Gray W.M.M.W."/>
        </authorList>
    </citation>
    <scope>NUCLEOTIDE SEQUENCE</scope>
</reference>
<organism evidence="1">
    <name type="scientific">Ochromonas danica</name>
    <name type="common">Golden alga</name>
    <name type="synonym">Chlorochromonas danica</name>
    <dbReference type="NCBI Taxonomy" id="2986"/>
    <lineage>
        <taxon>Eukaryota</taxon>
        <taxon>Sar</taxon>
        <taxon>Stramenopiles</taxon>
        <taxon>Ochrophyta</taxon>
        <taxon>Chrysophyceae</taxon>
        <taxon>Chromulinales</taxon>
        <taxon>Chromulinaceae</taxon>
        <taxon>Ochromonas</taxon>
    </lineage>
</organism>
<evidence type="ECO:0000313" key="1">
    <source>
        <dbReference type="EMBL" id="AAG18382.1"/>
    </source>
</evidence>
<accession>Q9G923</accession>